<dbReference type="RefSeq" id="XP_035781879.1">
    <property type="nucleotide sequence ID" value="XM_035925986.1"/>
</dbReference>
<dbReference type="InterPro" id="IPR013783">
    <property type="entry name" value="Ig-like_fold"/>
</dbReference>
<dbReference type="InterPro" id="IPR003598">
    <property type="entry name" value="Ig_sub2"/>
</dbReference>
<dbReference type="GO" id="GO:0098609">
    <property type="term" value="P:cell-cell adhesion"/>
    <property type="evidence" value="ECO:0007669"/>
    <property type="project" value="TreeGrafter"/>
</dbReference>
<evidence type="ECO:0000259" key="12">
    <source>
        <dbReference type="PROSITE" id="PS50835"/>
    </source>
</evidence>
<keyword evidence="2 10" id="KW-0812">Transmembrane</keyword>
<dbReference type="InterPro" id="IPR003961">
    <property type="entry name" value="FN3_dom"/>
</dbReference>
<feature type="domain" description="Ig-like" evidence="12">
    <location>
        <begin position="316"/>
        <end position="411"/>
    </location>
</feature>
<name>A0A8W7JVA4_ANOAL</name>
<dbReference type="Proteomes" id="UP000069272">
    <property type="component" value="Chromosome 2L"/>
</dbReference>
<evidence type="ECO:0000256" key="1">
    <source>
        <dbReference type="ARBA" id="ARBA00004167"/>
    </source>
</evidence>
<dbReference type="RefSeq" id="XP_035781881.1">
    <property type="nucleotide sequence ID" value="XM_035925988.1"/>
</dbReference>
<dbReference type="PROSITE" id="PS50835">
    <property type="entry name" value="IG_LIKE"/>
    <property type="match status" value="5"/>
</dbReference>
<proteinExistence type="predicted"/>
<dbReference type="RefSeq" id="XP_035781878.1">
    <property type="nucleotide sequence ID" value="XM_035925985.1"/>
</dbReference>
<dbReference type="PANTHER" id="PTHR44170">
    <property type="entry name" value="PROTEIN SIDEKICK"/>
    <property type="match status" value="1"/>
</dbReference>
<keyword evidence="4" id="KW-0677">Repeat</keyword>
<feature type="domain" description="Ig-like" evidence="12">
    <location>
        <begin position="33"/>
        <end position="127"/>
    </location>
</feature>
<sequence>MPIEDSGRMLPFVITLVLVCGMASAQVKALEHPKIMEHPLDVIVPRHEPATLNCKAEGIPTPTITWYKDGEPIKAEQGSHKMLLPAGGLFFLKVVHSRRESDSGVYWCEASNELGIARSRNATLQVSVLREEFRLEPQNTRVAQGETVLLECGPPRGSPEPTVFWRKNGQTLELGNSKRIRIVDGGNLAIQDARQSDDGRYQCVAKNIVGVRESTVAFLRVHVKPFLIRGPQNQTVVAGSSVVFQCRVGGEPLPDVLWRRSASGGNMPLERVRVLEDRSLRIDDVTIEDMGEYSCEADNAVGSITASGTLRVHSQPSFLIRPKNQLVELGSEALFECQATGHPYPTLFWSFEGNRTLLLPGSRTGDVEVTKNADGTSVLLISRIDREDNGRVVVCSAVNNVGSVSTRVVLSVNLQHDRPPPLIVQGPVNQTLPIKSVATLPCKASGEPTPVISWYKDGIPILASAKTNISESGTLTISDLSKTDDSGLYTCVASSKTGKTTWSALLRLDAPTNPNIKFYRAPEASTYPGPPGKPQVIEVTERSVRISWLRSSSVGASSLVGYIVEVFGRNYTNGWLEVARNLQDNTFQYIDLRPGVTYYFVVRAENSHGISLPSPLSEPILLGMSDSVNSGIDMSEARASLLSGDVVELLNATSIDSKTMKLVWEIINGKYVEGFYIYARNLNAEQLEEGQSYKMLTVLNAGASSCSLSGLEKYTEYEFFIVPFYKSVEGKPSNSRISKTLEDAPSEPPFALEALLLNSSAVYLKWKPPPVTAQNGVLRSYNIIVRGVDLRSNYSKVLSNVTIDAASSTLLLANLTEGVTYTVSIAAATSTGMGPFSNPATLRLDPITKQLDQTSHRYPINHANVDDVLTQPWFIAILGTILAILMLSFGAMVFVKRKHMIMKQTTLAALRAHHTGAVVKIPRNDLWMDQPGMGWHNRGKDPIQDYAPVCNSTLPLQQSHTNLPNRNRYIEYTEYPGDYAEVSSFNPLPSAEGNIGVHGDAMLNKAPSEYSSGGTQSPAPYATTTLIGKPRFISGPGGAVGNDSLHRQLLPAGAPLNDYGCQSSDGVSLYYNTESYSVAPVTPILQDQTRGGYGRNVYSESYFNPNEKINITENKLASHTMSMLTGGNASTGGGYQHLVPSQNGSSNGHSVASSACSASSGSSGSSAGASGAAADSVTAACPTGSIGSHQSMNHSAQLGTLRNGSHKNRFKLSRTQINKLRSGFSNTKDATSSEYGNQAAPHQQRKKMSSLNNLGQKEQLYIKVGETGAPGSTNSWNHSTMVAMTNLYQNASATMPINAGSADPNVVVYLPTGNRSVISYRAGSDGGDGV</sequence>
<feature type="compositionally biased region" description="Low complexity" evidence="9">
    <location>
        <begin position="1150"/>
        <end position="1171"/>
    </location>
</feature>
<dbReference type="InterPro" id="IPR003599">
    <property type="entry name" value="Ig_sub"/>
</dbReference>
<evidence type="ECO:0000256" key="6">
    <source>
        <dbReference type="ARBA" id="ARBA00023136"/>
    </source>
</evidence>
<feature type="domain" description="Ig-like" evidence="12">
    <location>
        <begin position="131"/>
        <end position="217"/>
    </location>
</feature>
<feature type="chain" id="PRO_5036469748" description="Roundabout" evidence="11">
    <location>
        <begin position="26"/>
        <end position="1330"/>
    </location>
</feature>
<keyword evidence="6 10" id="KW-0472">Membrane</keyword>
<dbReference type="PANTHER" id="PTHR44170:SF52">
    <property type="entry name" value="PROTEIN SAX-3"/>
    <property type="match status" value="1"/>
</dbReference>
<keyword evidence="5 10" id="KW-1133">Transmembrane helix</keyword>
<evidence type="ECO:0000256" key="5">
    <source>
        <dbReference type="ARBA" id="ARBA00022989"/>
    </source>
</evidence>
<feature type="transmembrane region" description="Helical" evidence="10">
    <location>
        <begin position="873"/>
        <end position="895"/>
    </location>
</feature>
<feature type="region of interest" description="Disordered" evidence="9">
    <location>
        <begin position="1133"/>
        <end position="1171"/>
    </location>
</feature>
<feature type="domain" description="Fibronectin type-III" evidence="13">
    <location>
        <begin position="530"/>
        <end position="625"/>
    </location>
</feature>
<dbReference type="SMART" id="SM00060">
    <property type="entry name" value="FN3"/>
    <property type="match status" value="3"/>
</dbReference>
<evidence type="ECO:0008006" key="16">
    <source>
        <dbReference type="Google" id="ProtNLM"/>
    </source>
</evidence>
<reference evidence="14 15" key="1">
    <citation type="journal article" date="2017" name="G3 (Bethesda)">
        <title>The Physical Genome Mapping of Anopheles albimanus Corrected Scaffold Misassemblies and Identified Interarm Rearrangements in Genus Anopheles.</title>
        <authorList>
            <person name="Artemov G.N."/>
            <person name="Peery A.N."/>
            <person name="Jiang X."/>
            <person name="Tu Z."/>
            <person name="Stegniy V.N."/>
            <person name="Sharakhova M.V."/>
            <person name="Sharakhov I.V."/>
        </authorList>
    </citation>
    <scope>NUCLEOTIDE SEQUENCE [LARGE SCALE GENOMIC DNA]</scope>
    <source>
        <strain evidence="14 15">ALBI9_A</strain>
    </source>
</reference>
<evidence type="ECO:0000256" key="4">
    <source>
        <dbReference type="ARBA" id="ARBA00022737"/>
    </source>
</evidence>
<evidence type="ECO:0000313" key="15">
    <source>
        <dbReference type="Proteomes" id="UP000069272"/>
    </source>
</evidence>
<evidence type="ECO:0000256" key="3">
    <source>
        <dbReference type="ARBA" id="ARBA00022729"/>
    </source>
</evidence>
<dbReference type="FunFam" id="2.60.40.10:FF:000053">
    <property type="entry name" value="Roundabout guidance receptor 1"/>
    <property type="match status" value="1"/>
</dbReference>
<keyword evidence="7" id="KW-1015">Disulfide bond</keyword>
<dbReference type="FunFam" id="2.60.40.10:FF:001603">
    <property type="entry name" value="Roundabout 2"/>
    <property type="match status" value="1"/>
</dbReference>
<dbReference type="FunFam" id="2.60.40.10:FF:000032">
    <property type="entry name" value="palladin isoform X1"/>
    <property type="match status" value="1"/>
</dbReference>
<keyword evidence="3 11" id="KW-0732">Signal</keyword>
<dbReference type="FunFam" id="2.60.40.10:FF:001167">
    <property type="entry name" value="Roundabout 2, isoform B"/>
    <property type="match status" value="1"/>
</dbReference>
<dbReference type="InterPro" id="IPR036179">
    <property type="entry name" value="Ig-like_dom_sf"/>
</dbReference>
<feature type="domain" description="Ig-like" evidence="12">
    <location>
        <begin position="225"/>
        <end position="311"/>
    </location>
</feature>
<feature type="domain" description="Fibronectin type-III" evidence="13">
    <location>
        <begin position="748"/>
        <end position="847"/>
    </location>
</feature>
<dbReference type="GO" id="GO:0030424">
    <property type="term" value="C:axon"/>
    <property type="evidence" value="ECO:0007669"/>
    <property type="project" value="TreeGrafter"/>
</dbReference>
<feature type="region of interest" description="Disordered" evidence="9">
    <location>
        <begin position="1219"/>
        <end position="1249"/>
    </location>
</feature>
<dbReference type="InterPro" id="IPR007110">
    <property type="entry name" value="Ig-like_dom"/>
</dbReference>
<evidence type="ECO:0000313" key="14">
    <source>
        <dbReference type="EnsemblMetazoa" id="AALB007888-PA"/>
    </source>
</evidence>
<feature type="compositionally biased region" description="Polar residues" evidence="9">
    <location>
        <begin position="1139"/>
        <end position="1149"/>
    </location>
</feature>
<dbReference type="FunFam" id="2.60.40.10:FF:000026">
    <property type="entry name" value="roundabout homolog 2 isoform X1"/>
    <property type="match status" value="1"/>
</dbReference>
<feature type="domain" description="Ig-like" evidence="12">
    <location>
        <begin position="421"/>
        <end position="501"/>
    </location>
</feature>
<dbReference type="EnsemblMetazoa" id="AALB007888-RA">
    <property type="protein sequence ID" value="AALB007888-PA"/>
    <property type="gene ID" value="AALB007888"/>
</dbReference>
<dbReference type="CDD" id="cd00063">
    <property type="entry name" value="FN3"/>
    <property type="match status" value="3"/>
</dbReference>
<dbReference type="GO" id="GO:0005886">
    <property type="term" value="C:plasma membrane"/>
    <property type="evidence" value="ECO:0007669"/>
    <property type="project" value="TreeGrafter"/>
</dbReference>
<dbReference type="Pfam" id="PF07679">
    <property type="entry name" value="I-set"/>
    <property type="match status" value="3"/>
</dbReference>
<dbReference type="SUPFAM" id="SSF48726">
    <property type="entry name" value="Immunoglobulin"/>
    <property type="match status" value="5"/>
</dbReference>
<feature type="domain" description="Fibronectin type-III" evidence="13">
    <location>
        <begin position="646"/>
        <end position="743"/>
    </location>
</feature>
<dbReference type="SUPFAM" id="SSF49265">
    <property type="entry name" value="Fibronectin type III"/>
    <property type="match status" value="2"/>
</dbReference>
<protein>
    <recommendedName>
        <fullName evidence="16">Roundabout</fullName>
    </recommendedName>
</protein>
<comment type="subcellular location">
    <subcellularLocation>
        <location evidence="1">Membrane</location>
        <topology evidence="1">Single-pass membrane protein</topology>
    </subcellularLocation>
</comment>
<dbReference type="RefSeq" id="XP_035781880.1">
    <property type="nucleotide sequence ID" value="XM_035925987.1"/>
</dbReference>
<dbReference type="FunFam" id="2.60.40.10:FF:000948">
    <property type="entry name" value="Roundabout 1"/>
    <property type="match status" value="1"/>
</dbReference>
<dbReference type="Pfam" id="PF00041">
    <property type="entry name" value="fn3"/>
    <property type="match status" value="2"/>
</dbReference>
<accession>A0A8W7JVA4</accession>
<evidence type="ECO:0000256" key="8">
    <source>
        <dbReference type="ARBA" id="ARBA00023319"/>
    </source>
</evidence>
<organism evidence="14 15">
    <name type="scientific">Anopheles albimanus</name>
    <name type="common">New world malaria mosquito</name>
    <dbReference type="NCBI Taxonomy" id="7167"/>
    <lineage>
        <taxon>Eukaryota</taxon>
        <taxon>Metazoa</taxon>
        <taxon>Ecdysozoa</taxon>
        <taxon>Arthropoda</taxon>
        <taxon>Hexapoda</taxon>
        <taxon>Insecta</taxon>
        <taxon>Pterygota</taxon>
        <taxon>Neoptera</taxon>
        <taxon>Endopterygota</taxon>
        <taxon>Diptera</taxon>
        <taxon>Nematocera</taxon>
        <taxon>Culicoidea</taxon>
        <taxon>Culicidae</taxon>
        <taxon>Anophelinae</taxon>
        <taxon>Anopheles</taxon>
    </lineage>
</organism>
<dbReference type="SMART" id="SM00408">
    <property type="entry name" value="IGc2"/>
    <property type="match status" value="5"/>
</dbReference>
<keyword evidence="15" id="KW-1185">Reference proteome</keyword>
<evidence type="ECO:0000259" key="13">
    <source>
        <dbReference type="PROSITE" id="PS50853"/>
    </source>
</evidence>
<dbReference type="InterPro" id="IPR013098">
    <property type="entry name" value="Ig_I-set"/>
</dbReference>
<dbReference type="OrthoDB" id="428111at2759"/>
<dbReference type="PROSITE" id="PS50853">
    <property type="entry name" value="FN3"/>
    <property type="match status" value="3"/>
</dbReference>
<feature type="signal peptide" evidence="11">
    <location>
        <begin position="1"/>
        <end position="25"/>
    </location>
</feature>
<dbReference type="FunFam" id="2.60.40.10:FF:000008">
    <property type="entry name" value="roundabout homolog 2 isoform X2"/>
    <property type="match status" value="1"/>
</dbReference>
<dbReference type="Gene3D" id="2.60.40.10">
    <property type="entry name" value="Immunoglobulins"/>
    <property type="match status" value="8"/>
</dbReference>
<evidence type="ECO:0000256" key="9">
    <source>
        <dbReference type="SAM" id="MobiDB-lite"/>
    </source>
</evidence>
<dbReference type="GeneID" id="118461088"/>
<evidence type="ECO:0000256" key="11">
    <source>
        <dbReference type="SAM" id="SignalP"/>
    </source>
</evidence>
<evidence type="ECO:0000256" key="2">
    <source>
        <dbReference type="ARBA" id="ARBA00022692"/>
    </source>
</evidence>
<keyword evidence="8" id="KW-0393">Immunoglobulin domain</keyword>
<feature type="compositionally biased region" description="Polar residues" evidence="9">
    <location>
        <begin position="1219"/>
        <end position="1236"/>
    </location>
</feature>
<evidence type="ECO:0000256" key="7">
    <source>
        <dbReference type="ARBA" id="ARBA00023157"/>
    </source>
</evidence>
<dbReference type="SMART" id="SM00409">
    <property type="entry name" value="IG"/>
    <property type="match status" value="5"/>
</dbReference>
<dbReference type="InterPro" id="IPR036116">
    <property type="entry name" value="FN3_sf"/>
</dbReference>
<dbReference type="KEGG" id="aali:118461088"/>
<dbReference type="Pfam" id="PF13927">
    <property type="entry name" value="Ig_3"/>
    <property type="match status" value="2"/>
</dbReference>
<reference evidence="14" key="2">
    <citation type="submission" date="2022-08" db="UniProtKB">
        <authorList>
            <consortium name="EnsemblMetazoa"/>
        </authorList>
    </citation>
    <scope>IDENTIFICATION</scope>
    <source>
        <strain evidence="14">STECLA/ALBI9_A</strain>
    </source>
</reference>
<evidence type="ECO:0000256" key="10">
    <source>
        <dbReference type="SAM" id="Phobius"/>
    </source>
</evidence>
<dbReference type="GO" id="GO:0007411">
    <property type="term" value="P:axon guidance"/>
    <property type="evidence" value="ECO:0007669"/>
    <property type="project" value="TreeGrafter"/>
</dbReference>